<dbReference type="GO" id="GO:0005737">
    <property type="term" value="C:cytoplasm"/>
    <property type="evidence" value="ECO:0007669"/>
    <property type="project" value="TreeGrafter"/>
</dbReference>
<dbReference type="Proteomes" id="UP000229730">
    <property type="component" value="Unassembled WGS sequence"/>
</dbReference>
<dbReference type="GO" id="GO:0016491">
    <property type="term" value="F:oxidoreductase activity"/>
    <property type="evidence" value="ECO:0007669"/>
    <property type="project" value="UniProtKB-ARBA"/>
</dbReference>
<dbReference type="InterPro" id="IPR023401">
    <property type="entry name" value="ODC_N"/>
</dbReference>
<dbReference type="PIRSF" id="PIRSF001439">
    <property type="entry name" value="CryM"/>
    <property type="match status" value="1"/>
</dbReference>
<dbReference type="InterPro" id="IPR036291">
    <property type="entry name" value="NAD(P)-bd_dom_sf"/>
</dbReference>
<evidence type="ECO:0000313" key="2">
    <source>
        <dbReference type="EMBL" id="PHZ83225.1"/>
    </source>
</evidence>
<dbReference type="InterPro" id="IPR003462">
    <property type="entry name" value="ODC_Mu_crystall"/>
</dbReference>
<proteinExistence type="inferred from homology"/>
<dbReference type="EMBL" id="PDEM01000033">
    <property type="protein sequence ID" value="PHZ83225.1"/>
    <property type="molecule type" value="Genomic_DNA"/>
</dbReference>
<dbReference type="GO" id="GO:0008473">
    <property type="term" value="F:ornithine cyclodeaminase activity"/>
    <property type="evidence" value="ECO:0007669"/>
    <property type="project" value="UniProtKB-EC"/>
</dbReference>
<dbReference type="Pfam" id="PF02423">
    <property type="entry name" value="OCD_Mu_crystall"/>
    <property type="match status" value="1"/>
</dbReference>
<accession>A0A2G4YLM2</accession>
<keyword evidence="2" id="KW-0456">Lyase</keyword>
<dbReference type="OrthoDB" id="9785971at2"/>
<organism evidence="2 3">
    <name type="scientific">Paremcibacter congregatus</name>
    <dbReference type="NCBI Taxonomy" id="2043170"/>
    <lineage>
        <taxon>Bacteria</taxon>
        <taxon>Pseudomonadati</taxon>
        <taxon>Pseudomonadota</taxon>
        <taxon>Alphaproteobacteria</taxon>
        <taxon>Emcibacterales</taxon>
        <taxon>Emcibacteraceae</taxon>
        <taxon>Paremcibacter</taxon>
    </lineage>
</organism>
<dbReference type="NCBIfam" id="NF004793">
    <property type="entry name" value="PRK06141.1"/>
    <property type="match status" value="1"/>
</dbReference>
<dbReference type="Gene3D" id="3.40.50.720">
    <property type="entry name" value="NAD(P)-binding Rossmann-like Domain"/>
    <property type="match status" value="1"/>
</dbReference>
<dbReference type="PANTHER" id="PTHR13812:SF19">
    <property type="entry name" value="KETIMINE REDUCTASE MU-CRYSTALLIN"/>
    <property type="match status" value="1"/>
</dbReference>
<comment type="caution">
    <text evidence="2">The sequence shown here is derived from an EMBL/GenBank/DDBJ whole genome shotgun (WGS) entry which is preliminary data.</text>
</comment>
<dbReference type="SUPFAM" id="SSF51735">
    <property type="entry name" value="NAD(P)-binding Rossmann-fold domains"/>
    <property type="match status" value="1"/>
</dbReference>
<dbReference type="InParanoid" id="A0A2G4YLM2"/>
<dbReference type="EC" id="4.3.1.12" evidence="2"/>
<dbReference type="PANTHER" id="PTHR13812">
    <property type="entry name" value="KETIMINE REDUCTASE MU-CRYSTALLIN"/>
    <property type="match status" value="1"/>
</dbReference>
<dbReference type="GO" id="GO:0019752">
    <property type="term" value="P:carboxylic acid metabolic process"/>
    <property type="evidence" value="ECO:0007669"/>
    <property type="project" value="UniProtKB-ARBA"/>
</dbReference>
<dbReference type="RefSeq" id="WP_099475118.1">
    <property type="nucleotide sequence ID" value="NZ_CP041025.1"/>
</dbReference>
<keyword evidence="3" id="KW-1185">Reference proteome</keyword>
<comment type="similarity">
    <text evidence="1">Belongs to the ornithine cyclodeaminase/mu-crystallin family.</text>
</comment>
<name>A0A2G4YLM2_9PROT</name>
<gene>
    <name evidence="2" type="ORF">CRD36_16755</name>
</gene>
<sequence length="316" mass="34840">MLLPFITADQIRDILRFDTLIPALEKAFTLACTVPERAHYQMGDAWDRDAQMLIMPAWRQDHYAGVKLITLYPDNPKQGRPNITGIYCLFDGATGQPLAQMDAGEITRWRTAATSVLAAKYLAPADPTSHLIIGTGALARPFIEAYSQAYPRNELWLWGRSADKTQALVTDLQKHIPQLHATKDLATAARSARLITTLTNSKTPVLQGDWISPGTYLDLVGSYRPDMREVGDDIIRRAEIFVDIRDGAPVESGDLTQPLDSGLIKMSDIKADLSDLVTGRHKGRSDLQDITLFKSAGAASEDLAAAILIYESFTDL</sequence>
<evidence type="ECO:0000256" key="1">
    <source>
        <dbReference type="ARBA" id="ARBA00008903"/>
    </source>
</evidence>
<dbReference type="Gene3D" id="3.30.1780.10">
    <property type="entry name" value="ornithine cyclodeaminase, domain 1"/>
    <property type="match status" value="1"/>
</dbReference>
<reference evidence="2 3" key="1">
    <citation type="submission" date="2017-10" db="EMBL/GenBank/DDBJ databases">
        <title>Frigbacter circumglobatus gen. nov. sp. nov., isolated from sediment cultured in situ.</title>
        <authorList>
            <person name="Zhao Z."/>
        </authorList>
    </citation>
    <scope>NUCLEOTIDE SEQUENCE [LARGE SCALE GENOMIC DNA]</scope>
    <source>
        <strain evidence="2 3">ZYL</strain>
    </source>
</reference>
<dbReference type="AlphaFoldDB" id="A0A2G4YLM2"/>
<dbReference type="FunFam" id="3.40.50.720:FF:000311">
    <property type="entry name" value="Ornithine cyclodeaminase"/>
    <property type="match status" value="1"/>
</dbReference>
<protein>
    <submittedName>
        <fullName evidence="2">Ornithine cyclodeaminase</fullName>
        <ecNumber evidence="2">4.3.1.12</ecNumber>
    </submittedName>
</protein>
<evidence type="ECO:0000313" key="3">
    <source>
        <dbReference type="Proteomes" id="UP000229730"/>
    </source>
</evidence>